<evidence type="ECO:0000256" key="1">
    <source>
        <dbReference type="ARBA" id="ARBA00009993"/>
    </source>
</evidence>
<feature type="domain" description="SKP1 component dimerisation" evidence="4">
    <location>
        <begin position="113"/>
        <end position="160"/>
    </location>
</feature>
<dbReference type="KEGG" id="ngr:NAEGRDRAFT_82963"/>
<dbReference type="VEuPathDB" id="AmoebaDB:NAEGRDRAFT_82963"/>
<dbReference type="Gene3D" id="3.30.710.10">
    <property type="entry name" value="Potassium Channel Kv1.1, Chain A"/>
    <property type="match status" value="1"/>
</dbReference>
<dbReference type="FunCoup" id="D2V315">
    <property type="interactions" value="406"/>
</dbReference>
<comment type="pathway">
    <text evidence="3">Protein modification; protein ubiquitination.</text>
</comment>
<dbReference type="InterPro" id="IPR036296">
    <property type="entry name" value="SKP1-like_dim_sf"/>
</dbReference>
<evidence type="ECO:0000313" key="6">
    <source>
        <dbReference type="EMBL" id="EFC48551.1"/>
    </source>
</evidence>
<reference evidence="6 7" key="1">
    <citation type="journal article" date="2010" name="Cell">
        <title>The genome of Naegleria gruberi illuminates early eukaryotic versatility.</title>
        <authorList>
            <person name="Fritz-Laylin L.K."/>
            <person name="Prochnik S.E."/>
            <person name="Ginger M.L."/>
            <person name="Dacks J.B."/>
            <person name="Carpenter M.L."/>
            <person name="Field M.C."/>
            <person name="Kuo A."/>
            <person name="Paredez A."/>
            <person name="Chapman J."/>
            <person name="Pham J."/>
            <person name="Shu S."/>
            <person name="Neupane R."/>
            <person name="Cipriano M."/>
            <person name="Mancuso J."/>
            <person name="Tu H."/>
            <person name="Salamov A."/>
            <person name="Lindquist E."/>
            <person name="Shapiro H."/>
            <person name="Lucas S."/>
            <person name="Grigoriev I.V."/>
            <person name="Cande W.Z."/>
            <person name="Fulton C."/>
            <person name="Rokhsar D.S."/>
            <person name="Dawson S.C."/>
        </authorList>
    </citation>
    <scope>NUCLEOTIDE SEQUENCE [LARGE SCALE GENOMIC DNA]</scope>
    <source>
        <strain evidence="6 7">NEG-M</strain>
    </source>
</reference>
<sequence>MSETKQVELTSKDKVSFKVDRDVILMSGLVKDMLEEGDEDETPIIPIPNVDSKPLQKVIEYCQYHHKEPAQEIEKPLKGKIEDVICDWDKKFLEIDQSLLIELIMAANYLNIKDLLDLTCAKVASMIKGKSPEQIREMFGIENDFTPEEEAKIREENKWCEEA</sequence>
<dbReference type="GeneID" id="8852419"/>
<gene>
    <name evidence="6" type="ORF">NAEGRDRAFT_82963</name>
</gene>
<evidence type="ECO:0000256" key="2">
    <source>
        <dbReference type="ARBA" id="ARBA00022786"/>
    </source>
</evidence>
<proteinExistence type="inferred from homology"/>
<dbReference type="Proteomes" id="UP000006671">
    <property type="component" value="Unassembled WGS sequence"/>
</dbReference>
<dbReference type="InterPro" id="IPR016897">
    <property type="entry name" value="SKP1"/>
</dbReference>
<dbReference type="PIRSF" id="PIRSF028729">
    <property type="entry name" value="E3_ubiquit_lig_SCF_Skp"/>
    <property type="match status" value="1"/>
</dbReference>
<organism evidence="7">
    <name type="scientific">Naegleria gruberi</name>
    <name type="common">Amoeba</name>
    <dbReference type="NCBI Taxonomy" id="5762"/>
    <lineage>
        <taxon>Eukaryota</taxon>
        <taxon>Discoba</taxon>
        <taxon>Heterolobosea</taxon>
        <taxon>Tetramitia</taxon>
        <taxon>Eutetramitia</taxon>
        <taxon>Vahlkampfiidae</taxon>
        <taxon>Naegleria</taxon>
    </lineage>
</organism>
<dbReference type="RefSeq" id="XP_002681295.1">
    <property type="nucleotide sequence ID" value="XM_002681249.1"/>
</dbReference>
<dbReference type="UniPathway" id="UPA00143"/>
<dbReference type="GO" id="GO:0006511">
    <property type="term" value="P:ubiquitin-dependent protein catabolic process"/>
    <property type="evidence" value="ECO:0007669"/>
    <property type="project" value="InterPro"/>
</dbReference>
<dbReference type="eggNOG" id="KOG1724">
    <property type="taxonomic scope" value="Eukaryota"/>
</dbReference>
<dbReference type="GO" id="GO:0016567">
    <property type="term" value="P:protein ubiquitination"/>
    <property type="evidence" value="ECO:0007669"/>
    <property type="project" value="UniProtKB-UniPathway"/>
</dbReference>
<name>D2V315_NAEGR</name>
<dbReference type="SUPFAM" id="SSF54695">
    <property type="entry name" value="POZ domain"/>
    <property type="match status" value="1"/>
</dbReference>
<dbReference type="InterPro" id="IPR016073">
    <property type="entry name" value="Skp1_comp_POZ"/>
</dbReference>
<evidence type="ECO:0000259" key="5">
    <source>
        <dbReference type="Pfam" id="PF03931"/>
    </source>
</evidence>
<feature type="domain" description="SKP1 component POZ" evidence="5">
    <location>
        <begin position="6"/>
        <end position="67"/>
    </location>
</feature>
<accession>D2V315</accession>
<dbReference type="InterPro" id="IPR011333">
    <property type="entry name" value="SKP1/BTB/POZ_sf"/>
</dbReference>
<keyword evidence="2 3" id="KW-0833">Ubl conjugation pathway</keyword>
<protein>
    <submittedName>
        <fullName evidence="6">S-phase kinase-associated protein</fullName>
    </submittedName>
</protein>
<dbReference type="OrthoDB" id="2342932at2759"/>
<dbReference type="InterPro" id="IPR016072">
    <property type="entry name" value="Skp1_comp_dimer"/>
</dbReference>
<evidence type="ECO:0000259" key="4">
    <source>
        <dbReference type="Pfam" id="PF01466"/>
    </source>
</evidence>
<dbReference type="InParanoid" id="D2V315"/>
<dbReference type="GO" id="GO:0016301">
    <property type="term" value="F:kinase activity"/>
    <property type="evidence" value="ECO:0007669"/>
    <property type="project" value="UniProtKB-KW"/>
</dbReference>
<evidence type="ECO:0000256" key="3">
    <source>
        <dbReference type="PIRNR" id="PIRNR028729"/>
    </source>
</evidence>
<comment type="similarity">
    <text evidence="1 3">Belongs to the SKP1 family.</text>
</comment>
<dbReference type="Pfam" id="PF01466">
    <property type="entry name" value="Skp1"/>
    <property type="match status" value="1"/>
</dbReference>
<dbReference type="PANTHER" id="PTHR11165">
    <property type="entry name" value="SKP1"/>
    <property type="match status" value="1"/>
</dbReference>
<dbReference type="CDD" id="cd18322">
    <property type="entry name" value="BTB_POZ_SKP1"/>
    <property type="match status" value="1"/>
</dbReference>
<dbReference type="SUPFAM" id="SSF81382">
    <property type="entry name" value="Skp1 dimerisation domain-like"/>
    <property type="match status" value="1"/>
</dbReference>
<keyword evidence="6" id="KW-0808">Transferase</keyword>
<dbReference type="STRING" id="5762.D2V315"/>
<dbReference type="InterPro" id="IPR001232">
    <property type="entry name" value="SKP1-like"/>
</dbReference>
<keyword evidence="7" id="KW-1185">Reference proteome</keyword>
<dbReference type="SMART" id="SM00512">
    <property type="entry name" value="Skp1"/>
    <property type="match status" value="1"/>
</dbReference>
<dbReference type="AlphaFoldDB" id="D2V315"/>
<dbReference type="FunFam" id="3.30.710.10:FF:000026">
    <property type="entry name" value="E3 ubiquitin ligase complex SCF subunit"/>
    <property type="match status" value="1"/>
</dbReference>
<dbReference type="EMBL" id="GG738850">
    <property type="protein sequence ID" value="EFC48551.1"/>
    <property type="molecule type" value="Genomic_DNA"/>
</dbReference>
<evidence type="ECO:0000313" key="7">
    <source>
        <dbReference type="Proteomes" id="UP000006671"/>
    </source>
</evidence>
<dbReference type="Pfam" id="PF03931">
    <property type="entry name" value="Skp1_POZ"/>
    <property type="match status" value="1"/>
</dbReference>
<keyword evidence="6" id="KW-0418">Kinase</keyword>